<feature type="binding site" evidence="10">
    <location>
        <begin position="12"/>
        <end position="15"/>
    </location>
    <ligand>
        <name>NADP(+)</name>
        <dbReference type="ChEBI" id="CHEBI:58349"/>
    </ligand>
</feature>
<evidence type="ECO:0000256" key="10">
    <source>
        <dbReference type="PIRSR" id="PIRSR611284-2"/>
    </source>
</evidence>
<dbReference type="NCBIfam" id="TIGR01830">
    <property type="entry name" value="3oxo_ACP_reduc"/>
    <property type="match status" value="1"/>
</dbReference>
<dbReference type="OrthoDB" id="9805904at2"/>
<dbReference type="Proteomes" id="UP000294746">
    <property type="component" value="Unassembled WGS sequence"/>
</dbReference>
<protein>
    <recommendedName>
        <fullName evidence="3 11">3-oxoacyl-[acyl-carrier-protein] reductase</fullName>
        <ecNumber evidence="3 11">1.1.1.100</ecNumber>
    </recommendedName>
</protein>
<dbReference type="AlphaFoldDB" id="A0A4R2S9K6"/>
<dbReference type="PROSITE" id="PS00061">
    <property type="entry name" value="ADH_SHORT"/>
    <property type="match status" value="1"/>
</dbReference>
<feature type="domain" description="Ketoreductase" evidence="12">
    <location>
        <begin position="6"/>
        <end position="191"/>
    </location>
</feature>
<dbReference type="EMBL" id="SLXV01000013">
    <property type="protein sequence ID" value="TCP69111.1"/>
    <property type="molecule type" value="Genomic_DNA"/>
</dbReference>
<dbReference type="CDD" id="cd05333">
    <property type="entry name" value="BKR_SDR_c"/>
    <property type="match status" value="1"/>
</dbReference>
<keyword evidence="5 10" id="KW-0521">NADP</keyword>
<dbReference type="GO" id="GO:0004316">
    <property type="term" value="F:3-oxoacyl-[acyl-carrier-protein] reductase (NADPH) activity"/>
    <property type="evidence" value="ECO:0007669"/>
    <property type="project" value="UniProtKB-UniRule"/>
</dbReference>
<dbReference type="InterPro" id="IPR020904">
    <property type="entry name" value="Sc_DH/Rdtase_CS"/>
</dbReference>
<keyword evidence="11" id="KW-0443">Lipid metabolism</keyword>
<evidence type="ECO:0000256" key="5">
    <source>
        <dbReference type="ARBA" id="ARBA00022857"/>
    </source>
</evidence>
<dbReference type="InterPro" id="IPR011284">
    <property type="entry name" value="3oxo_ACP_reduc"/>
</dbReference>
<evidence type="ECO:0000256" key="11">
    <source>
        <dbReference type="RuleBase" id="RU366074"/>
    </source>
</evidence>
<dbReference type="NCBIfam" id="NF005559">
    <property type="entry name" value="PRK07231.1"/>
    <property type="match status" value="1"/>
</dbReference>
<keyword evidence="7 11" id="KW-0275">Fatty acid biosynthesis</keyword>
<comment type="caution">
    <text evidence="13">The sequence shown here is derived from an EMBL/GenBank/DDBJ whole genome shotgun (WGS) entry which is preliminary data.</text>
</comment>
<dbReference type="SUPFAM" id="SSF51735">
    <property type="entry name" value="NAD(P)-binding Rossmann-fold domains"/>
    <property type="match status" value="1"/>
</dbReference>
<reference evidence="13 14" key="1">
    <citation type="submission" date="2019-03" db="EMBL/GenBank/DDBJ databases">
        <title>Genomic Encyclopedia of Type Strains, Phase IV (KMG-IV): sequencing the most valuable type-strain genomes for metagenomic binning, comparative biology and taxonomic classification.</title>
        <authorList>
            <person name="Goeker M."/>
        </authorList>
    </citation>
    <scope>NUCLEOTIDE SEQUENCE [LARGE SCALE GENOMIC DNA]</scope>
    <source>
        <strain evidence="13 14">DSM 46831</strain>
    </source>
</reference>
<feature type="active site" description="Proton acceptor" evidence="9">
    <location>
        <position position="155"/>
    </location>
</feature>
<dbReference type="Gene3D" id="3.40.50.720">
    <property type="entry name" value="NAD(P)-binding Rossmann-like Domain"/>
    <property type="match status" value="1"/>
</dbReference>
<dbReference type="RefSeq" id="WP_131848555.1">
    <property type="nucleotide sequence ID" value="NZ_SLXV01000013.1"/>
</dbReference>
<evidence type="ECO:0000256" key="7">
    <source>
        <dbReference type="ARBA" id="ARBA00023160"/>
    </source>
</evidence>
<evidence type="ECO:0000256" key="2">
    <source>
        <dbReference type="ARBA" id="ARBA00006484"/>
    </source>
</evidence>
<feature type="binding site" evidence="10">
    <location>
        <position position="90"/>
    </location>
    <ligand>
        <name>NADP(+)</name>
        <dbReference type="ChEBI" id="CHEBI:58349"/>
    </ligand>
</feature>
<dbReference type="InterPro" id="IPR036291">
    <property type="entry name" value="NAD(P)-bd_dom_sf"/>
</dbReference>
<feature type="binding site" evidence="10">
    <location>
        <position position="188"/>
    </location>
    <ligand>
        <name>NADP(+)</name>
        <dbReference type="ChEBI" id="CHEBI:58349"/>
    </ligand>
</feature>
<proteinExistence type="inferred from homology"/>
<gene>
    <name evidence="13" type="ORF">EDD57_11333</name>
</gene>
<dbReference type="FunFam" id="3.40.50.720:FF:000115">
    <property type="entry name" value="3-oxoacyl-[acyl-carrier-protein] reductase FabG"/>
    <property type="match status" value="1"/>
</dbReference>
<dbReference type="Pfam" id="PF13561">
    <property type="entry name" value="adh_short_C2"/>
    <property type="match status" value="1"/>
</dbReference>
<dbReference type="PANTHER" id="PTHR42879:SF2">
    <property type="entry name" value="3-OXOACYL-[ACYL-CARRIER-PROTEIN] REDUCTASE FABG"/>
    <property type="match status" value="1"/>
</dbReference>
<evidence type="ECO:0000256" key="8">
    <source>
        <dbReference type="ARBA" id="ARBA00048508"/>
    </source>
</evidence>
<comment type="subunit">
    <text evidence="11">Homotetramer.</text>
</comment>
<dbReference type="EC" id="1.1.1.100" evidence="3 11"/>
<evidence type="ECO:0000313" key="13">
    <source>
        <dbReference type="EMBL" id="TCP69111.1"/>
    </source>
</evidence>
<dbReference type="PANTHER" id="PTHR42879">
    <property type="entry name" value="3-OXOACYL-(ACYL-CARRIER-PROTEIN) REDUCTASE"/>
    <property type="match status" value="1"/>
</dbReference>
<evidence type="ECO:0000256" key="6">
    <source>
        <dbReference type="ARBA" id="ARBA00023002"/>
    </source>
</evidence>
<dbReference type="InterPro" id="IPR050259">
    <property type="entry name" value="SDR"/>
</dbReference>
<accession>A0A4R2S9K6</accession>
<evidence type="ECO:0000256" key="3">
    <source>
        <dbReference type="ARBA" id="ARBA00012948"/>
    </source>
</evidence>
<keyword evidence="14" id="KW-1185">Reference proteome</keyword>
<evidence type="ECO:0000256" key="4">
    <source>
        <dbReference type="ARBA" id="ARBA00022832"/>
    </source>
</evidence>
<dbReference type="GO" id="GO:0051287">
    <property type="term" value="F:NAD binding"/>
    <property type="evidence" value="ECO:0007669"/>
    <property type="project" value="UniProtKB-UniRule"/>
</dbReference>
<name>A0A4R2S9K6_9BACL</name>
<evidence type="ECO:0000259" key="12">
    <source>
        <dbReference type="SMART" id="SM00822"/>
    </source>
</evidence>
<sequence>MFEGTEVALVTGGSRGIGKAIAIDLAANGVTVLLTFSSNPRGAEQTIAEIQEAGGTAHAIQVDISQEKEVKSLFKEVKTRFGRLDILVNNAGITKDGFVAVMSEAKWDDVIRVNLGGAFLCSREAVKIMMKQKSGAIINVSSTSGVAGSKGQTNYAASKGGIISFTKSLAMEVAEHNIRANVVAPGFIATDMTKGMDQAILSKMMDLIPLKRMGQPEEVAHLVTFLSSHKASYITGKVFTIDGGLING</sequence>
<dbReference type="PRINTS" id="PR00080">
    <property type="entry name" value="SDRFAMILY"/>
</dbReference>
<dbReference type="UniPathway" id="UPA00094"/>
<dbReference type="PRINTS" id="PR00081">
    <property type="entry name" value="GDHRDH"/>
</dbReference>
<keyword evidence="11" id="KW-0444">Lipid biosynthesis</keyword>
<organism evidence="13 14">
    <name type="scientific">Baia soyae</name>
    <dbReference type="NCBI Taxonomy" id="1544746"/>
    <lineage>
        <taxon>Bacteria</taxon>
        <taxon>Bacillati</taxon>
        <taxon>Bacillota</taxon>
        <taxon>Bacilli</taxon>
        <taxon>Bacillales</taxon>
        <taxon>Thermoactinomycetaceae</taxon>
        <taxon>Baia</taxon>
    </lineage>
</organism>
<comment type="catalytic activity">
    <reaction evidence="8 11">
        <text>a (3R)-hydroxyacyl-[ACP] + NADP(+) = a 3-oxoacyl-[ACP] + NADPH + H(+)</text>
        <dbReference type="Rhea" id="RHEA:17397"/>
        <dbReference type="Rhea" id="RHEA-COMP:9916"/>
        <dbReference type="Rhea" id="RHEA-COMP:9945"/>
        <dbReference type="ChEBI" id="CHEBI:15378"/>
        <dbReference type="ChEBI" id="CHEBI:57783"/>
        <dbReference type="ChEBI" id="CHEBI:58349"/>
        <dbReference type="ChEBI" id="CHEBI:78776"/>
        <dbReference type="ChEBI" id="CHEBI:78827"/>
        <dbReference type="EC" id="1.1.1.100"/>
    </reaction>
</comment>
<dbReference type="NCBIfam" id="NF009466">
    <property type="entry name" value="PRK12826.1-2"/>
    <property type="match status" value="1"/>
</dbReference>
<evidence type="ECO:0000256" key="9">
    <source>
        <dbReference type="PIRSR" id="PIRSR611284-1"/>
    </source>
</evidence>
<evidence type="ECO:0000256" key="1">
    <source>
        <dbReference type="ARBA" id="ARBA00005194"/>
    </source>
</evidence>
<dbReference type="InterPro" id="IPR002347">
    <property type="entry name" value="SDR_fam"/>
</dbReference>
<dbReference type="GO" id="GO:0006633">
    <property type="term" value="P:fatty acid biosynthetic process"/>
    <property type="evidence" value="ECO:0007669"/>
    <property type="project" value="UniProtKB-UniPathway"/>
</dbReference>
<evidence type="ECO:0000313" key="14">
    <source>
        <dbReference type="Proteomes" id="UP000294746"/>
    </source>
</evidence>
<dbReference type="InterPro" id="IPR057326">
    <property type="entry name" value="KR_dom"/>
</dbReference>
<feature type="binding site" evidence="10">
    <location>
        <begin position="155"/>
        <end position="159"/>
    </location>
    <ligand>
        <name>NADP(+)</name>
        <dbReference type="ChEBI" id="CHEBI:58349"/>
    </ligand>
</feature>
<comment type="pathway">
    <text evidence="1 11">Lipid metabolism; fatty acid biosynthesis.</text>
</comment>
<dbReference type="SMART" id="SM00822">
    <property type="entry name" value="PKS_KR"/>
    <property type="match status" value="1"/>
</dbReference>
<comment type="similarity">
    <text evidence="2 11">Belongs to the short-chain dehydrogenases/reductases (SDR) family.</text>
</comment>
<keyword evidence="4 11" id="KW-0276">Fatty acid metabolism</keyword>
<comment type="function">
    <text evidence="11">Catalyzes the NADPH-dependent reduction of beta-ketoacyl-ACP substrates to beta-hydroxyacyl-ACP products, the first reductive step in the elongation cycle of fatty acid biosynthesis.</text>
</comment>
<keyword evidence="6 11" id="KW-0560">Oxidoreductase</keyword>